<evidence type="ECO:0000313" key="3">
    <source>
        <dbReference type="Proteomes" id="UP001284537"/>
    </source>
</evidence>
<dbReference type="SUPFAM" id="SSF110857">
    <property type="entry name" value="Gamma-glutamyl cyclotransferase-like"/>
    <property type="match status" value="1"/>
</dbReference>
<comment type="caution">
    <text evidence="2">The sequence shown here is derived from an EMBL/GenBank/DDBJ whole genome shotgun (WGS) entry which is preliminary data.</text>
</comment>
<evidence type="ECO:0000259" key="1">
    <source>
        <dbReference type="Pfam" id="PF06094"/>
    </source>
</evidence>
<evidence type="ECO:0000313" key="2">
    <source>
        <dbReference type="EMBL" id="MDX8127563.1"/>
    </source>
</evidence>
<keyword evidence="3" id="KW-1185">Reference proteome</keyword>
<dbReference type="Gene3D" id="3.10.490.10">
    <property type="entry name" value="Gamma-glutamyl cyclotransferase-like"/>
    <property type="match status" value="1"/>
</dbReference>
<proteinExistence type="predicted"/>
<dbReference type="Proteomes" id="UP001284537">
    <property type="component" value="Unassembled WGS sequence"/>
</dbReference>
<dbReference type="RefSeq" id="WP_205453982.1">
    <property type="nucleotide sequence ID" value="NZ_JAXARY010000007.1"/>
</dbReference>
<dbReference type="Pfam" id="PF06094">
    <property type="entry name" value="GGACT"/>
    <property type="match status" value="1"/>
</dbReference>
<protein>
    <submittedName>
        <fullName evidence="2">Gamma-glutamylcyclotransferase family protein</fullName>
    </submittedName>
</protein>
<dbReference type="InterPro" id="IPR009288">
    <property type="entry name" value="AIG2-like_dom"/>
</dbReference>
<dbReference type="InterPro" id="IPR013024">
    <property type="entry name" value="GGCT-like"/>
</dbReference>
<reference evidence="2 3" key="1">
    <citation type="submission" date="2023-11" db="EMBL/GenBank/DDBJ databases">
        <authorList>
            <person name="Ouyang M.-Y."/>
        </authorList>
    </citation>
    <scope>NUCLEOTIDE SEQUENCE [LARGE SCALE GENOMIC DNA]</scope>
    <source>
        <strain evidence="2 3">OY6</strain>
    </source>
</reference>
<feature type="domain" description="Gamma-glutamylcyclotransferase AIG2-like" evidence="1">
    <location>
        <begin position="7"/>
        <end position="129"/>
    </location>
</feature>
<dbReference type="EMBL" id="JAXARY010000007">
    <property type="protein sequence ID" value="MDX8127563.1"/>
    <property type="molecule type" value="Genomic_DNA"/>
</dbReference>
<accession>A0ABU4UDS7</accession>
<dbReference type="InterPro" id="IPR036568">
    <property type="entry name" value="GGCT-like_sf"/>
</dbReference>
<organism evidence="2 3">
    <name type="scientific">Methylomonas defluvii</name>
    <dbReference type="NCBI Taxonomy" id="3045149"/>
    <lineage>
        <taxon>Bacteria</taxon>
        <taxon>Pseudomonadati</taxon>
        <taxon>Pseudomonadota</taxon>
        <taxon>Gammaproteobacteria</taxon>
        <taxon>Methylococcales</taxon>
        <taxon>Methylococcaceae</taxon>
        <taxon>Methylomonas</taxon>
    </lineage>
</organism>
<name>A0ABU4UDS7_9GAMM</name>
<sequence length="136" mass="15773">MSCAQYLFVYGTLRRDPDDQTQHPFLDDCEYIGPAFIYGNLYEIDNYPGAVTSGTAQIKGELYLLRAPEHTLSVLDIYEECATHFPQPHEYIRRQVLVDLPDRQSVCAWTYLYNRPTTGLQRILSGDYLHHLKDKI</sequence>
<dbReference type="CDD" id="cd06661">
    <property type="entry name" value="GGCT_like"/>
    <property type="match status" value="1"/>
</dbReference>
<gene>
    <name evidence="2" type="ORF">QLH52_09740</name>
</gene>